<name>A0A1V4ICW2_9CLOT</name>
<dbReference type="EMBL" id="QXDJ01000003">
    <property type="protein sequence ID" value="RII34432.1"/>
    <property type="molecule type" value="Genomic_DNA"/>
</dbReference>
<reference evidence="3 5" key="1">
    <citation type="submission" date="2017-03" db="EMBL/GenBank/DDBJ databases">
        <title>Genome sequence of Clostridium chromiireducens DSM 23318.</title>
        <authorList>
            <person name="Poehlein A."/>
            <person name="Daniel R."/>
        </authorList>
    </citation>
    <scope>NUCLEOTIDE SEQUENCE [LARGE SCALE GENOMIC DNA]</scope>
    <source>
        <strain evidence="3 5">DSM 23318</strain>
    </source>
</reference>
<evidence type="ECO:0000313" key="5">
    <source>
        <dbReference type="Proteomes" id="UP000191056"/>
    </source>
</evidence>
<dbReference type="STRING" id="225345.CLCHR_44120"/>
<dbReference type="EMBL" id="WSRQ01000040">
    <property type="protein sequence ID" value="MVX65860.1"/>
    <property type="molecule type" value="Genomic_DNA"/>
</dbReference>
<comment type="caution">
    <text evidence="3">The sequence shown here is derived from an EMBL/GenBank/DDBJ whole genome shotgun (WGS) entry which is preliminary data.</text>
</comment>
<organism evidence="3 5">
    <name type="scientific">Clostridium chromiireducens</name>
    <dbReference type="NCBI Taxonomy" id="225345"/>
    <lineage>
        <taxon>Bacteria</taxon>
        <taxon>Bacillati</taxon>
        <taxon>Bacillota</taxon>
        <taxon>Clostridia</taxon>
        <taxon>Eubacteriales</taxon>
        <taxon>Clostridiaceae</taxon>
        <taxon>Clostridium</taxon>
    </lineage>
</organism>
<feature type="transmembrane region" description="Helical" evidence="1">
    <location>
        <begin position="154"/>
        <end position="173"/>
    </location>
</feature>
<dbReference type="RefSeq" id="WP_079442026.1">
    <property type="nucleotide sequence ID" value="NZ_JBLZIA010000004.1"/>
</dbReference>
<dbReference type="Proteomes" id="UP000656077">
    <property type="component" value="Unassembled WGS sequence"/>
</dbReference>
<dbReference type="Proteomes" id="UP000265930">
    <property type="component" value="Unassembled WGS sequence"/>
</dbReference>
<keyword evidence="1" id="KW-0812">Transmembrane</keyword>
<evidence type="ECO:0000313" key="6">
    <source>
        <dbReference type="Proteomes" id="UP000265930"/>
    </source>
</evidence>
<proteinExistence type="predicted"/>
<evidence type="ECO:0000313" key="2">
    <source>
        <dbReference type="EMBL" id="MVX65860.1"/>
    </source>
</evidence>
<sequence length="264" mass="29613">MKTKMGFRNKFAYSFYDFSAYKEFIGQGLGKAIFYTFIVTLIFSTITNIKIATAFNSAISKIEDTFDKSAPNFELSNGILSVDYSEPIFYKHGDFMLIVDTSGKTTNSALNPYCDGIYINSNALTARQNYTTVQNIDLAEFSGWIITNANVKNILSIMQVIFPIMLFILNPIISFLTNLVSAFAILAPFTLSIGTLMGVKLKYSKACTLSFYAMTLPLLLEALLEIAGINVPEFYIVFYMISLLYCGLAIREIKNIDKSNLNYM</sequence>
<feature type="transmembrane region" description="Helical" evidence="1">
    <location>
        <begin position="179"/>
        <end position="199"/>
    </location>
</feature>
<accession>A0A1V4ICW2</accession>
<feature type="transmembrane region" description="Helical" evidence="1">
    <location>
        <begin position="234"/>
        <end position="250"/>
    </location>
</feature>
<evidence type="ECO:0000313" key="4">
    <source>
        <dbReference type="EMBL" id="RII34432.1"/>
    </source>
</evidence>
<keyword evidence="1" id="KW-0472">Membrane</keyword>
<evidence type="ECO:0000256" key="1">
    <source>
        <dbReference type="SAM" id="Phobius"/>
    </source>
</evidence>
<dbReference type="Proteomes" id="UP000191056">
    <property type="component" value="Unassembled WGS sequence"/>
</dbReference>
<reference evidence="4 6" key="2">
    <citation type="submission" date="2018-08" db="EMBL/GenBank/DDBJ databases">
        <title>Genome of Clostridium chromiireducens C1, DSM12136.</title>
        <authorList>
            <person name="Xing M."/>
            <person name="Wei Y."/>
            <person name="Ang E.L."/>
            <person name="Zhao H."/>
            <person name="Zhang Y."/>
        </authorList>
    </citation>
    <scope>NUCLEOTIDE SEQUENCE [LARGE SCALE GENOMIC DNA]</scope>
    <source>
        <strain evidence="4 6">C1</strain>
    </source>
</reference>
<dbReference type="OrthoDB" id="1903376at2"/>
<gene>
    <name evidence="3" type="ORF">CLCHR_44120</name>
    <name evidence="4" type="ORF">D2A34_14925</name>
    <name evidence="2" type="ORF">GKZ28_19465</name>
</gene>
<dbReference type="Pfam" id="PF06691">
    <property type="entry name" value="DUF1189"/>
    <property type="match status" value="1"/>
</dbReference>
<keyword evidence="1" id="KW-1133">Transmembrane helix</keyword>
<feature type="transmembrane region" description="Helical" evidence="1">
    <location>
        <begin position="211"/>
        <end position="228"/>
    </location>
</feature>
<protein>
    <submittedName>
        <fullName evidence="2">DUF1189 domain-containing protein</fullName>
    </submittedName>
</protein>
<dbReference type="InterPro" id="IPR009574">
    <property type="entry name" value="DUF1189"/>
</dbReference>
<evidence type="ECO:0000313" key="3">
    <source>
        <dbReference type="EMBL" id="OPJ57475.1"/>
    </source>
</evidence>
<dbReference type="EMBL" id="MZGT01000096">
    <property type="protein sequence ID" value="OPJ57475.1"/>
    <property type="molecule type" value="Genomic_DNA"/>
</dbReference>
<keyword evidence="5" id="KW-1185">Reference proteome</keyword>
<dbReference type="AlphaFoldDB" id="A0A1V4ICW2"/>
<reference evidence="2" key="3">
    <citation type="submission" date="2019-12" db="EMBL/GenBank/DDBJ databases">
        <title>Microbes associate with the intestines of laboratory mice.</title>
        <authorList>
            <person name="Navarre W."/>
            <person name="Wong E."/>
        </authorList>
    </citation>
    <scope>NUCLEOTIDE SEQUENCE</scope>
    <source>
        <strain evidence="2">NM79_F5</strain>
    </source>
</reference>